<evidence type="ECO:0000313" key="1">
    <source>
        <dbReference type="EMBL" id="MCC3299829.1"/>
    </source>
</evidence>
<gene>
    <name evidence="1" type="ORF">LJ757_18885</name>
</gene>
<dbReference type="Proteomes" id="UP001139158">
    <property type="component" value="Unassembled WGS sequence"/>
</dbReference>
<sequence length="112" mass="12036">WDLTFVNWSGVTNTQSHGGSNSAYTRQSGSKFTQTVTVPAETPILTYWAGSGTVVQAGNTAMTSVKTGRAEGIWTQYKADFSAYAGKTIQLVINNPAVVSTYFDDLAFVAKE</sequence>
<proteinExistence type="predicted"/>
<comment type="caution">
    <text evidence="1">The sequence shown here is derived from an EMBL/GenBank/DDBJ whole genome shotgun (WGS) entry which is preliminary data.</text>
</comment>
<dbReference type="AlphaFoldDB" id="A0A9X1MGV1"/>
<protein>
    <submittedName>
        <fullName evidence="1">Uncharacterized protein</fullName>
    </submittedName>
</protein>
<feature type="non-terminal residue" evidence="1">
    <location>
        <position position="1"/>
    </location>
</feature>
<dbReference type="Gene3D" id="2.60.120.260">
    <property type="entry name" value="Galactose-binding domain-like"/>
    <property type="match status" value="1"/>
</dbReference>
<name>A0A9X1MGV1_9MICC</name>
<dbReference type="RefSeq" id="WP_227897851.1">
    <property type="nucleotide sequence ID" value="NZ_JAJFZV010000020.1"/>
</dbReference>
<dbReference type="EMBL" id="JAJFZV010000020">
    <property type="protein sequence ID" value="MCC3299829.1"/>
    <property type="molecule type" value="Genomic_DNA"/>
</dbReference>
<reference evidence="1" key="1">
    <citation type="submission" date="2021-10" db="EMBL/GenBank/DDBJ databases">
        <title>Novel species in genus Arthrobacter.</title>
        <authorList>
            <person name="Liu Y."/>
        </authorList>
    </citation>
    <scope>NUCLEOTIDE SEQUENCE</scope>
    <source>
        <strain evidence="1">Zg-Y453</strain>
    </source>
</reference>
<organism evidence="1 2">
    <name type="scientific">Arthrobacter caoxuetaonis</name>
    <dbReference type="NCBI Taxonomy" id="2886935"/>
    <lineage>
        <taxon>Bacteria</taxon>
        <taxon>Bacillati</taxon>
        <taxon>Actinomycetota</taxon>
        <taxon>Actinomycetes</taxon>
        <taxon>Micrococcales</taxon>
        <taxon>Micrococcaceae</taxon>
        <taxon>Arthrobacter</taxon>
    </lineage>
</organism>
<evidence type="ECO:0000313" key="2">
    <source>
        <dbReference type="Proteomes" id="UP001139158"/>
    </source>
</evidence>
<accession>A0A9X1MGV1</accession>
<keyword evidence="2" id="KW-1185">Reference proteome</keyword>